<evidence type="ECO:0000256" key="5">
    <source>
        <dbReference type="ARBA" id="ARBA00022540"/>
    </source>
</evidence>
<keyword evidence="7 11" id="KW-0694">RNA-binding</keyword>
<dbReference type="FunFam" id="3.30.70.330:FF:000414">
    <property type="entry name" value="Eukaryotic translation initiation factor 4H"/>
    <property type="match status" value="1"/>
</dbReference>
<accession>A0A0N7ZDL0</accession>
<evidence type="ECO:0000256" key="11">
    <source>
        <dbReference type="PROSITE-ProRule" id="PRU00176"/>
    </source>
</evidence>
<feature type="compositionally biased region" description="Gly residues" evidence="12">
    <location>
        <begin position="15"/>
        <end position="32"/>
    </location>
</feature>
<evidence type="ECO:0000256" key="4">
    <source>
        <dbReference type="ARBA" id="ARBA00022490"/>
    </source>
</evidence>
<keyword evidence="6" id="KW-0597">Phosphoprotein</keyword>
<feature type="region of interest" description="Disordered" evidence="12">
    <location>
        <begin position="1"/>
        <end position="47"/>
    </location>
</feature>
<feature type="compositionally biased region" description="Basic and acidic residues" evidence="12">
    <location>
        <begin position="123"/>
        <end position="135"/>
    </location>
</feature>
<dbReference type="SUPFAM" id="SSF54928">
    <property type="entry name" value="RNA-binding domain, RBD"/>
    <property type="match status" value="1"/>
</dbReference>
<proteinExistence type="predicted"/>
<dbReference type="PROSITE" id="PS50102">
    <property type="entry name" value="RRM"/>
    <property type="match status" value="1"/>
</dbReference>
<sequence>MAGFYDDQFSRNSYRGGGGGGGGRYNDGGRYGGQRPRKPLPTEPPYTAYVGNLPQGVVQGDIDQIFKEERVRSVRLVHDNESGKFKGFCYVEFEDVQSLEDALNFDGALFVDKNIRVDIAESRRGDRGGGFDRGRGRGRGGPGSRGGDMNDFRGRRDGPDDFGGRFRRDEGGRGGRGNFSGAAGGPGPRYGASFDDRAGGDRGYGRGGRGGPAPGPGGPSRSDSFPRRDRRDSDRSRNFDEFREPDPEELSQRPRLKLLPRTKKDPVNQIAETSQTNSIFGGAKPREENIKTEDKA</sequence>
<feature type="domain" description="RRM" evidence="13">
    <location>
        <begin position="46"/>
        <end position="122"/>
    </location>
</feature>
<organism evidence="14">
    <name type="scientific">Scylla olivacea</name>
    <name type="common">Orange mud crab</name>
    <name type="synonym">Cancer olivacea</name>
    <dbReference type="NCBI Taxonomy" id="85551"/>
    <lineage>
        <taxon>Eukaryota</taxon>
        <taxon>Metazoa</taxon>
        <taxon>Ecdysozoa</taxon>
        <taxon>Arthropoda</taxon>
        <taxon>Crustacea</taxon>
        <taxon>Multicrustacea</taxon>
        <taxon>Malacostraca</taxon>
        <taxon>Eumalacostraca</taxon>
        <taxon>Eucarida</taxon>
        <taxon>Decapoda</taxon>
        <taxon>Pleocyemata</taxon>
        <taxon>Brachyura</taxon>
        <taxon>Eubrachyura</taxon>
        <taxon>Portunoidea</taxon>
        <taxon>Portunidae</taxon>
        <taxon>Portuninae</taxon>
        <taxon>Scylla</taxon>
    </lineage>
</organism>
<dbReference type="GO" id="GO:0048471">
    <property type="term" value="C:perinuclear region of cytoplasm"/>
    <property type="evidence" value="ECO:0007669"/>
    <property type="project" value="UniProtKB-SubCell"/>
</dbReference>
<evidence type="ECO:0000256" key="12">
    <source>
        <dbReference type="SAM" id="MobiDB-lite"/>
    </source>
</evidence>
<keyword evidence="5" id="KW-0396">Initiation factor</keyword>
<evidence type="ECO:0000256" key="2">
    <source>
        <dbReference type="ARBA" id="ARBA00013856"/>
    </source>
</evidence>
<evidence type="ECO:0000256" key="8">
    <source>
        <dbReference type="ARBA" id="ARBA00022917"/>
    </source>
</evidence>
<dbReference type="Pfam" id="PF00076">
    <property type="entry name" value="RRM_1"/>
    <property type="match status" value="1"/>
</dbReference>
<keyword evidence="4" id="KW-0963">Cytoplasm</keyword>
<evidence type="ECO:0000256" key="7">
    <source>
        <dbReference type="ARBA" id="ARBA00022884"/>
    </source>
</evidence>
<feature type="compositionally biased region" description="Basic and acidic residues" evidence="12">
    <location>
        <begin position="284"/>
        <end position="296"/>
    </location>
</feature>
<dbReference type="Gene3D" id="3.30.70.330">
    <property type="match status" value="1"/>
</dbReference>
<dbReference type="PANTHER" id="PTHR23236:SF11">
    <property type="entry name" value="EUKARYOTIC TRANSLATION INITIATION FACTOR 4H"/>
    <property type="match status" value="1"/>
</dbReference>
<comment type="function">
    <text evidence="10">Stimulates the RNA helicase activity of EIF4A in the translation initiation complex. Binds weakly mRNA.</text>
</comment>
<evidence type="ECO:0000256" key="9">
    <source>
        <dbReference type="ARBA" id="ARBA00022990"/>
    </source>
</evidence>
<dbReference type="PANTHER" id="PTHR23236">
    <property type="entry name" value="EUKARYOTIC TRANSLATION INITIATION FACTOR 4B/4H"/>
    <property type="match status" value="1"/>
</dbReference>
<name>A0A0N7ZDL0_SCYOL</name>
<feature type="compositionally biased region" description="Gly residues" evidence="12">
    <location>
        <begin position="174"/>
        <end position="188"/>
    </location>
</feature>
<protein>
    <recommendedName>
        <fullName evidence="2">Eukaryotic translation initiation factor 4H</fullName>
    </recommendedName>
</protein>
<dbReference type="InterPro" id="IPR000504">
    <property type="entry name" value="RRM_dom"/>
</dbReference>
<feature type="compositionally biased region" description="Basic and acidic residues" evidence="12">
    <location>
        <begin position="224"/>
        <end position="245"/>
    </location>
</feature>
<dbReference type="EMBL" id="GDRN01030590">
    <property type="protein sequence ID" value="JAI67544.1"/>
    <property type="molecule type" value="Transcribed_RNA"/>
</dbReference>
<dbReference type="SMART" id="SM00360">
    <property type="entry name" value="RRM"/>
    <property type="match status" value="1"/>
</dbReference>
<feature type="compositionally biased region" description="Basic and acidic residues" evidence="12">
    <location>
        <begin position="148"/>
        <end position="173"/>
    </location>
</feature>
<evidence type="ECO:0000256" key="1">
    <source>
        <dbReference type="ARBA" id="ARBA00004556"/>
    </source>
</evidence>
<feature type="compositionally biased region" description="Basic and acidic residues" evidence="12">
    <location>
        <begin position="194"/>
        <end position="204"/>
    </location>
</feature>
<dbReference type="AlphaFoldDB" id="A0A0N7ZDL0"/>
<dbReference type="GO" id="GO:0003723">
    <property type="term" value="F:RNA binding"/>
    <property type="evidence" value="ECO:0007669"/>
    <property type="project" value="UniProtKB-UniRule"/>
</dbReference>
<dbReference type="InterPro" id="IPR012677">
    <property type="entry name" value="Nucleotide-bd_a/b_plait_sf"/>
</dbReference>
<dbReference type="InterPro" id="IPR034229">
    <property type="entry name" value="eIF4H_RRM"/>
</dbReference>
<evidence type="ECO:0000313" key="14">
    <source>
        <dbReference type="EMBL" id="JAI67544.1"/>
    </source>
</evidence>
<keyword evidence="3" id="KW-0488">Methylation</keyword>
<evidence type="ECO:0000256" key="3">
    <source>
        <dbReference type="ARBA" id="ARBA00022481"/>
    </source>
</evidence>
<feature type="compositionally biased region" description="Polar residues" evidence="12">
    <location>
        <begin position="270"/>
        <end position="279"/>
    </location>
</feature>
<evidence type="ECO:0000256" key="10">
    <source>
        <dbReference type="ARBA" id="ARBA00025462"/>
    </source>
</evidence>
<evidence type="ECO:0000259" key="13">
    <source>
        <dbReference type="PROSITE" id="PS50102"/>
    </source>
</evidence>
<dbReference type="GO" id="GO:0003743">
    <property type="term" value="F:translation initiation factor activity"/>
    <property type="evidence" value="ECO:0007669"/>
    <property type="project" value="UniProtKB-KW"/>
</dbReference>
<comment type="subcellular location">
    <subcellularLocation>
        <location evidence="1">Cytoplasm</location>
        <location evidence="1">Perinuclear region</location>
    </subcellularLocation>
</comment>
<keyword evidence="9" id="KW-0007">Acetylation</keyword>
<keyword evidence="8" id="KW-0648">Protein biosynthesis</keyword>
<feature type="region of interest" description="Disordered" evidence="12">
    <location>
        <begin position="123"/>
        <end position="296"/>
    </location>
</feature>
<reference evidence="14" key="1">
    <citation type="submission" date="2015-09" db="EMBL/GenBank/DDBJ databases">
        <title>Scylla olivacea transcriptome.</title>
        <authorList>
            <person name="Ikhwanuddin M."/>
        </authorList>
    </citation>
    <scope>NUCLEOTIDE SEQUENCE</scope>
</reference>
<evidence type="ECO:0000256" key="6">
    <source>
        <dbReference type="ARBA" id="ARBA00022553"/>
    </source>
</evidence>
<dbReference type="CDD" id="cd12401">
    <property type="entry name" value="RRM_eIF4H"/>
    <property type="match status" value="1"/>
</dbReference>
<dbReference type="InterPro" id="IPR035979">
    <property type="entry name" value="RBD_domain_sf"/>
</dbReference>